<evidence type="ECO:0000256" key="1">
    <source>
        <dbReference type="SAM" id="MobiDB-lite"/>
    </source>
</evidence>
<feature type="domain" description="PepSY" evidence="3">
    <location>
        <begin position="119"/>
        <end position="174"/>
    </location>
</feature>
<feature type="compositionally biased region" description="Acidic residues" evidence="1">
    <location>
        <begin position="99"/>
        <end position="115"/>
    </location>
</feature>
<dbReference type="AlphaFoldDB" id="A0A7T7CGT3"/>
<feature type="domain" description="PepSY" evidence="3">
    <location>
        <begin position="33"/>
        <end position="88"/>
    </location>
</feature>
<sequence>MKKMLFISTGIVIFLLTAVAVTQLNAGTGSAQLSEDEIREKVGNEYPGDVVNAESTQHNGQPAYEVELANDQGIYNLLVDAAEGEVMNLEIIEARTESDGESEEETNGEEEETAGDEPPVTAAEAVQIAANEVDGVIEEMELEIDDESTYYEIEIESSSGDIDIDIDAYTGEILVFSYDD</sequence>
<dbReference type="Gene3D" id="3.10.450.40">
    <property type="match status" value="2"/>
</dbReference>
<dbReference type="Proteomes" id="UP000595349">
    <property type="component" value="Chromosome"/>
</dbReference>
<proteinExistence type="predicted"/>
<feature type="signal peptide" evidence="2">
    <location>
        <begin position="1"/>
        <end position="26"/>
    </location>
</feature>
<accession>A0A7T7CGT3</accession>
<gene>
    <name evidence="4" type="ORF">HUG20_17075</name>
</gene>
<keyword evidence="2" id="KW-0732">Signal</keyword>
<feature type="chain" id="PRO_5039679133" evidence="2">
    <location>
        <begin position="27"/>
        <end position="180"/>
    </location>
</feature>
<evidence type="ECO:0000313" key="5">
    <source>
        <dbReference type="Proteomes" id="UP000595349"/>
    </source>
</evidence>
<evidence type="ECO:0000259" key="3">
    <source>
        <dbReference type="Pfam" id="PF03413"/>
    </source>
</evidence>
<evidence type="ECO:0000256" key="2">
    <source>
        <dbReference type="SAM" id="SignalP"/>
    </source>
</evidence>
<reference evidence="4 5" key="1">
    <citation type="submission" date="2020-06" db="EMBL/GenBank/DDBJ databases">
        <title>Genomic analysis of Salicibibacter sp. NKC21-4.</title>
        <authorList>
            <person name="Oh Y.J."/>
        </authorList>
    </citation>
    <scope>NUCLEOTIDE SEQUENCE [LARGE SCALE GENOMIC DNA]</scope>
    <source>
        <strain evidence="4 5">NKC21-4</strain>
    </source>
</reference>
<dbReference type="RefSeq" id="WP_200085880.1">
    <property type="nucleotide sequence ID" value="NZ_CP054706.1"/>
</dbReference>
<evidence type="ECO:0000313" key="4">
    <source>
        <dbReference type="EMBL" id="QQK81454.1"/>
    </source>
</evidence>
<protein>
    <submittedName>
        <fullName evidence="4">PepSY domain-containing protein</fullName>
    </submittedName>
</protein>
<name>A0A7T7CGT3_9BACI</name>
<dbReference type="EMBL" id="CP054706">
    <property type="protein sequence ID" value="QQK81454.1"/>
    <property type="molecule type" value="Genomic_DNA"/>
</dbReference>
<dbReference type="Pfam" id="PF03413">
    <property type="entry name" value="PepSY"/>
    <property type="match status" value="2"/>
</dbReference>
<feature type="region of interest" description="Disordered" evidence="1">
    <location>
        <begin position="93"/>
        <end position="119"/>
    </location>
</feature>
<dbReference type="KEGG" id="scib:HUG20_17075"/>
<organism evidence="4 5">
    <name type="scientific">Salicibibacter cibi</name>
    <dbReference type="NCBI Taxonomy" id="2743001"/>
    <lineage>
        <taxon>Bacteria</taxon>
        <taxon>Bacillati</taxon>
        <taxon>Bacillota</taxon>
        <taxon>Bacilli</taxon>
        <taxon>Bacillales</taxon>
        <taxon>Bacillaceae</taxon>
        <taxon>Salicibibacter</taxon>
    </lineage>
</organism>
<dbReference type="InterPro" id="IPR025711">
    <property type="entry name" value="PepSY"/>
</dbReference>
<keyword evidence="5" id="KW-1185">Reference proteome</keyword>